<name>A0A0L0CBG3_LUCCU</name>
<organism evidence="1 2">
    <name type="scientific">Lucilia cuprina</name>
    <name type="common">Green bottle fly</name>
    <name type="synonym">Australian sheep blowfly</name>
    <dbReference type="NCBI Taxonomy" id="7375"/>
    <lineage>
        <taxon>Eukaryota</taxon>
        <taxon>Metazoa</taxon>
        <taxon>Ecdysozoa</taxon>
        <taxon>Arthropoda</taxon>
        <taxon>Hexapoda</taxon>
        <taxon>Insecta</taxon>
        <taxon>Pterygota</taxon>
        <taxon>Neoptera</taxon>
        <taxon>Endopterygota</taxon>
        <taxon>Diptera</taxon>
        <taxon>Brachycera</taxon>
        <taxon>Muscomorpha</taxon>
        <taxon>Oestroidea</taxon>
        <taxon>Calliphoridae</taxon>
        <taxon>Luciliinae</taxon>
        <taxon>Lucilia</taxon>
    </lineage>
</organism>
<comment type="caution">
    <text evidence="1">The sequence shown here is derived from an EMBL/GenBank/DDBJ whole genome shotgun (WGS) entry which is preliminary data.</text>
</comment>
<evidence type="ECO:0000313" key="2">
    <source>
        <dbReference type="Proteomes" id="UP000037069"/>
    </source>
</evidence>
<dbReference type="Proteomes" id="UP000037069">
    <property type="component" value="Unassembled WGS sequence"/>
</dbReference>
<gene>
    <name evidence="1" type="ORF">FF38_11494</name>
</gene>
<dbReference type="EMBL" id="JRES01000655">
    <property type="protein sequence ID" value="KNC29572.1"/>
    <property type="molecule type" value="Genomic_DNA"/>
</dbReference>
<dbReference type="OrthoDB" id="8017854at2759"/>
<protein>
    <submittedName>
        <fullName evidence="1">Uncharacterized protein</fullName>
    </submittedName>
</protein>
<evidence type="ECO:0000313" key="1">
    <source>
        <dbReference type="EMBL" id="KNC29572.1"/>
    </source>
</evidence>
<accession>A0A0L0CBG3</accession>
<sequence length="387" mass="45264">MLLIKRTPYTFLIICAIIIRQSYQQNVPSIKTKNKQLRFCIQNHTMSNTLQTFWHDANNADCQLDSKSLIQLYGQFMVRSAIEEDQCSTLLKHQIRKKIINLISSQLEEALIAKALHNDEELKQDLKLLQKIDKRVNKKIWETVLNEVYLFVELKDIIHEIVQLNEEVELIALQSLLNKVTLEPQQMETLLPLLTFHIISLNKKRTSTVATDKLYDHLYRRLPPVLRLLYESSKQPLGLLNYQHHEFLYAPRDNGPDNERRLALTWTETKNSTDSDGHLLVTFNDQGLVAFGNRYGSAIKYLYADVEHQAAYFWIGTGLKSDQWWEIIWPHQSVLSESADYIIIQNENTKELLCATLPYDENRRYVTLLSAKKNIENPACYWLISRF</sequence>
<keyword evidence="2" id="KW-1185">Reference proteome</keyword>
<dbReference type="AlphaFoldDB" id="A0A0L0CBG3"/>
<reference evidence="1 2" key="1">
    <citation type="journal article" date="2015" name="Nat. Commun.">
        <title>Lucilia cuprina genome unlocks parasitic fly biology to underpin future interventions.</title>
        <authorList>
            <person name="Anstead C.A."/>
            <person name="Korhonen P.K."/>
            <person name="Young N.D."/>
            <person name="Hall R.S."/>
            <person name="Jex A.R."/>
            <person name="Murali S.C."/>
            <person name="Hughes D.S."/>
            <person name="Lee S.F."/>
            <person name="Perry T."/>
            <person name="Stroehlein A.J."/>
            <person name="Ansell B.R."/>
            <person name="Breugelmans B."/>
            <person name="Hofmann A."/>
            <person name="Qu J."/>
            <person name="Dugan S."/>
            <person name="Lee S.L."/>
            <person name="Chao H."/>
            <person name="Dinh H."/>
            <person name="Han Y."/>
            <person name="Doddapaneni H.V."/>
            <person name="Worley K.C."/>
            <person name="Muzny D.M."/>
            <person name="Ioannidis P."/>
            <person name="Waterhouse R.M."/>
            <person name="Zdobnov E.M."/>
            <person name="James P.J."/>
            <person name="Bagnall N.H."/>
            <person name="Kotze A.C."/>
            <person name="Gibbs R.A."/>
            <person name="Richards S."/>
            <person name="Batterham P."/>
            <person name="Gasser R.B."/>
        </authorList>
    </citation>
    <scope>NUCLEOTIDE SEQUENCE [LARGE SCALE GENOMIC DNA]</scope>
    <source>
        <strain evidence="1 2">LS</strain>
        <tissue evidence="1">Full body</tissue>
    </source>
</reference>
<proteinExistence type="predicted"/>